<dbReference type="InterPro" id="IPR046357">
    <property type="entry name" value="PPIase_dom_sf"/>
</dbReference>
<feature type="transmembrane region" description="Helical" evidence="2">
    <location>
        <begin position="134"/>
        <end position="157"/>
    </location>
</feature>
<gene>
    <name evidence="3" type="ORF">IDH41_03655</name>
</gene>
<reference evidence="3" key="1">
    <citation type="submission" date="2020-09" db="EMBL/GenBank/DDBJ databases">
        <title>A novel bacterium of genus Paenibacillus, isolated from South China Sea.</title>
        <authorList>
            <person name="Huang H."/>
            <person name="Mo K."/>
            <person name="Hu Y."/>
        </authorList>
    </citation>
    <scope>NUCLEOTIDE SEQUENCE</scope>
    <source>
        <strain evidence="3">IB182493</strain>
    </source>
</reference>
<comment type="caution">
    <text evidence="3">The sequence shown here is derived from an EMBL/GenBank/DDBJ whole genome shotgun (WGS) entry which is preliminary data.</text>
</comment>
<evidence type="ECO:0000313" key="3">
    <source>
        <dbReference type="EMBL" id="MBD2867660.1"/>
    </source>
</evidence>
<feature type="transmembrane region" description="Helical" evidence="2">
    <location>
        <begin position="104"/>
        <end position="122"/>
    </location>
</feature>
<protein>
    <submittedName>
        <fullName evidence="3">SurA N-terminal domain-containing protein</fullName>
    </submittedName>
</protein>
<proteinExistence type="predicted"/>
<feature type="compositionally biased region" description="Basic and acidic residues" evidence="1">
    <location>
        <begin position="286"/>
        <end position="307"/>
    </location>
</feature>
<keyword evidence="2" id="KW-1133">Transmembrane helix</keyword>
<accession>A0A927CHK7</accession>
<dbReference type="AlphaFoldDB" id="A0A927CHK7"/>
<feature type="transmembrane region" description="Helical" evidence="2">
    <location>
        <begin position="42"/>
        <end position="62"/>
    </location>
</feature>
<dbReference type="InterPro" id="IPR027304">
    <property type="entry name" value="Trigger_fact/SurA_dom_sf"/>
</dbReference>
<dbReference type="GO" id="GO:0003755">
    <property type="term" value="F:peptidyl-prolyl cis-trans isomerase activity"/>
    <property type="evidence" value="ECO:0007669"/>
    <property type="project" value="InterPro"/>
</dbReference>
<evidence type="ECO:0000256" key="1">
    <source>
        <dbReference type="SAM" id="MobiDB-lite"/>
    </source>
</evidence>
<name>A0A927CHK7_9BACL</name>
<dbReference type="Gene3D" id="3.10.50.40">
    <property type="match status" value="1"/>
</dbReference>
<dbReference type="SUPFAM" id="SSF109998">
    <property type="entry name" value="Triger factor/SurA peptide-binding domain-like"/>
    <property type="match status" value="1"/>
</dbReference>
<dbReference type="Proteomes" id="UP000632125">
    <property type="component" value="Unassembled WGS sequence"/>
</dbReference>
<dbReference type="EMBL" id="JACXIY010000003">
    <property type="protein sequence ID" value="MBD2867660.1"/>
    <property type="molecule type" value="Genomic_DNA"/>
</dbReference>
<feature type="transmembrane region" description="Helical" evidence="2">
    <location>
        <begin position="12"/>
        <end position="30"/>
    </location>
</feature>
<sequence length="499" mass="56048">MDKAFLKTGIRISGWLAGLMAATASNYFLIPVITNLTGQKMIAILIGLVLGIFLLFFTVTAAQHLAEALRYRFRPEPPASSEVPAITQNGKSDGRQNGNRARRLIYPLISGFLVLAFIANYAAEIVLASESTRISPSLFLLAILGLIAGYFIVTVLLKRMIRYVYDRYEITSPAKRMGLRILFACLLIAPYVFVGIYLIHTQVLEPRMPVAQVRLEDGSSHTITAREFLHRLSYERERQLDIAPSPDKSEYKLGFAGTVLERMTEEIVVREQAVKRNLTVSDEEIDRQISKAQKEPKEPKELKEPSETPRPVPRHGLTEEQFRDVHRLEVMGRKLREAFIGDIPAVQEQVKLRLIRFESEEEAREAVSSDWGTNAFSALYDQASEGKVATAAAMTRDWSSASELAVDYSPAFSALAFQTTTGGCFPNPVQAANGWYLAEVLGHENRTITEERRKQKGEDAFQNWLDHQQARVTQFPVWMELLPTPPATSVQAPHAQKLK</sequence>
<evidence type="ECO:0000313" key="4">
    <source>
        <dbReference type="Proteomes" id="UP000632125"/>
    </source>
</evidence>
<keyword evidence="2" id="KW-0472">Membrane</keyword>
<feature type="region of interest" description="Disordered" evidence="1">
    <location>
        <begin position="285"/>
        <end position="320"/>
    </location>
</feature>
<organism evidence="3 4">
    <name type="scientific">Paenibacillus arenilitoris</name>
    <dbReference type="NCBI Taxonomy" id="2772299"/>
    <lineage>
        <taxon>Bacteria</taxon>
        <taxon>Bacillati</taxon>
        <taxon>Bacillota</taxon>
        <taxon>Bacilli</taxon>
        <taxon>Bacillales</taxon>
        <taxon>Paenibacillaceae</taxon>
        <taxon>Paenibacillus</taxon>
    </lineage>
</organism>
<keyword evidence="4" id="KW-1185">Reference proteome</keyword>
<keyword evidence="2" id="KW-0812">Transmembrane</keyword>
<dbReference type="Pfam" id="PF13624">
    <property type="entry name" value="SurA_N_3"/>
    <property type="match status" value="1"/>
</dbReference>
<dbReference type="Gene3D" id="1.10.4030.10">
    <property type="entry name" value="Porin chaperone SurA, peptide-binding domain"/>
    <property type="match status" value="1"/>
</dbReference>
<dbReference type="RefSeq" id="WP_190858387.1">
    <property type="nucleotide sequence ID" value="NZ_JACXIY010000003.1"/>
</dbReference>
<evidence type="ECO:0000256" key="2">
    <source>
        <dbReference type="SAM" id="Phobius"/>
    </source>
</evidence>
<feature type="transmembrane region" description="Helical" evidence="2">
    <location>
        <begin position="178"/>
        <end position="199"/>
    </location>
</feature>